<feature type="transmembrane region" description="Helical" evidence="2">
    <location>
        <begin position="88"/>
        <end position="106"/>
    </location>
</feature>
<protein>
    <submittedName>
        <fullName evidence="3">MARVEL domain-containing protein</fullName>
    </submittedName>
</protein>
<dbReference type="Proteomes" id="UP001628179">
    <property type="component" value="Unassembled WGS sequence"/>
</dbReference>
<gene>
    <name evidence="3" type="ORF">MFIFM68171_00243</name>
</gene>
<reference evidence="3 4" key="1">
    <citation type="submission" date="2024-09" db="EMBL/GenBank/DDBJ databases">
        <title>Itraconazole resistance in Madurella fahalii resulting from another homologue of gene encoding cytochrome P450 14-alpha sterol demethylase (CYP51).</title>
        <authorList>
            <person name="Yoshioka I."/>
            <person name="Fahal A.H."/>
            <person name="Kaneko S."/>
            <person name="Yaguchi T."/>
        </authorList>
    </citation>
    <scope>NUCLEOTIDE SEQUENCE [LARGE SCALE GENOMIC DNA]</scope>
    <source>
        <strain evidence="3 4">IFM 68171</strain>
    </source>
</reference>
<dbReference type="RefSeq" id="XP_070911766.1">
    <property type="nucleotide sequence ID" value="XM_071055665.1"/>
</dbReference>
<dbReference type="EMBL" id="BAAFSV010000001">
    <property type="protein sequence ID" value="GAB1310033.1"/>
    <property type="molecule type" value="Genomic_DNA"/>
</dbReference>
<sequence length="259" mass="29287">MAWTYRIFHRPWRAKKPLYWGMVPELAGIIPLLVLFALQQPDAYRTLFWTIGHDLKLNSSPTMILLAYANHRELPPIPFVWSQTLTDFNVAISIVSLFVLLAKMIATIMQVFYPILGTITGVIMTALYAVSVYGQAGPDYADARYPSPSAWYIRLSCDVARPYGAVKGCQMVKGAFAATVFLLSVYVFQLGFAIWAMIPNKELDMMEDSDDEDDYGYGRSRDKGVEMQPPTPAQQVPFTPRTQAFHALERKLPLRTTYA</sequence>
<feature type="transmembrane region" description="Helical" evidence="2">
    <location>
        <begin position="111"/>
        <end position="130"/>
    </location>
</feature>
<evidence type="ECO:0000256" key="1">
    <source>
        <dbReference type="SAM" id="MobiDB-lite"/>
    </source>
</evidence>
<feature type="transmembrane region" description="Helical" evidence="2">
    <location>
        <begin position="18"/>
        <end position="38"/>
    </location>
</feature>
<dbReference type="GeneID" id="98170988"/>
<keyword evidence="4" id="KW-1185">Reference proteome</keyword>
<organism evidence="3 4">
    <name type="scientific">Madurella fahalii</name>
    <dbReference type="NCBI Taxonomy" id="1157608"/>
    <lineage>
        <taxon>Eukaryota</taxon>
        <taxon>Fungi</taxon>
        <taxon>Dikarya</taxon>
        <taxon>Ascomycota</taxon>
        <taxon>Pezizomycotina</taxon>
        <taxon>Sordariomycetes</taxon>
        <taxon>Sordariomycetidae</taxon>
        <taxon>Sordariales</taxon>
        <taxon>Sordariales incertae sedis</taxon>
        <taxon>Madurella</taxon>
    </lineage>
</organism>
<evidence type="ECO:0000313" key="4">
    <source>
        <dbReference type="Proteomes" id="UP001628179"/>
    </source>
</evidence>
<keyword evidence="2" id="KW-0812">Transmembrane</keyword>
<keyword evidence="2" id="KW-1133">Transmembrane helix</keyword>
<evidence type="ECO:0000313" key="3">
    <source>
        <dbReference type="EMBL" id="GAB1310033.1"/>
    </source>
</evidence>
<evidence type="ECO:0000256" key="2">
    <source>
        <dbReference type="SAM" id="Phobius"/>
    </source>
</evidence>
<proteinExistence type="predicted"/>
<accession>A0ABQ0FWZ9</accession>
<feature type="region of interest" description="Disordered" evidence="1">
    <location>
        <begin position="209"/>
        <end position="239"/>
    </location>
</feature>
<comment type="caution">
    <text evidence="3">The sequence shown here is derived from an EMBL/GenBank/DDBJ whole genome shotgun (WGS) entry which is preliminary data.</text>
</comment>
<name>A0ABQ0FWZ9_9PEZI</name>
<keyword evidence="2" id="KW-0472">Membrane</keyword>
<feature type="transmembrane region" description="Helical" evidence="2">
    <location>
        <begin position="175"/>
        <end position="198"/>
    </location>
</feature>